<organism evidence="10 11">
    <name type="scientific">Nocardiopsis codii</name>
    <dbReference type="NCBI Taxonomy" id="3065942"/>
    <lineage>
        <taxon>Bacteria</taxon>
        <taxon>Bacillati</taxon>
        <taxon>Actinomycetota</taxon>
        <taxon>Actinomycetes</taxon>
        <taxon>Streptosporangiales</taxon>
        <taxon>Nocardiopsidaceae</taxon>
        <taxon>Nocardiopsis</taxon>
    </lineage>
</organism>
<dbReference type="Gene3D" id="1.20.1250.20">
    <property type="entry name" value="MFS general substrate transporter like domains"/>
    <property type="match status" value="1"/>
</dbReference>
<feature type="transmembrane region" description="Helical" evidence="8">
    <location>
        <begin position="122"/>
        <end position="140"/>
    </location>
</feature>
<feature type="transmembrane region" description="Helical" evidence="8">
    <location>
        <begin position="270"/>
        <end position="291"/>
    </location>
</feature>
<feature type="transmembrane region" description="Helical" evidence="8">
    <location>
        <begin position="90"/>
        <end position="110"/>
    </location>
</feature>
<evidence type="ECO:0000256" key="1">
    <source>
        <dbReference type="ARBA" id="ARBA00004651"/>
    </source>
</evidence>
<evidence type="ECO:0000313" key="10">
    <source>
        <dbReference type="EMBL" id="MEE2036448.1"/>
    </source>
</evidence>
<dbReference type="RefSeq" id="WP_330090253.1">
    <property type="nucleotide sequence ID" value="NZ_JAUZMY010000003.1"/>
</dbReference>
<evidence type="ECO:0000256" key="7">
    <source>
        <dbReference type="SAM" id="MobiDB-lite"/>
    </source>
</evidence>
<feature type="transmembrane region" description="Helical" evidence="8">
    <location>
        <begin position="405"/>
        <end position="428"/>
    </location>
</feature>
<comment type="subcellular location">
    <subcellularLocation>
        <location evidence="1">Cell membrane</location>
        <topology evidence="1">Multi-pass membrane protein</topology>
    </subcellularLocation>
</comment>
<feature type="compositionally biased region" description="Low complexity" evidence="7">
    <location>
        <begin position="1"/>
        <end position="32"/>
    </location>
</feature>
<protein>
    <submittedName>
        <fullName evidence="10">MFS transporter</fullName>
    </submittedName>
</protein>
<evidence type="ECO:0000256" key="5">
    <source>
        <dbReference type="ARBA" id="ARBA00022989"/>
    </source>
</evidence>
<evidence type="ECO:0000256" key="8">
    <source>
        <dbReference type="SAM" id="Phobius"/>
    </source>
</evidence>
<feature type="transmembrane region" description="Helical" evidence="8">
    <location>
        <begin position="311"/>
        <end position="332"/>
    </location>
</feature>
<reference evidence="10 11" key="1">
    <citation type="submission" date="2023-08" db="EMBL/GenBank/DDBJ databases">
        <authorList>
            <person name="Girao M."/>
            <person name="Carvalho M.F."/>
        </authorList>
    </citation>
    <scope>NUCLEOTIDE SEQUENCE [LARGE SCALE GENOMIC DNA]</scope>
    <source>
        <strain evidence="10 11">CT-R113</strain>
    </source>
</reference>
<evidence type="ECO:0000256" key="3">
    <source>
        <dbReference type="ARBA" id="ARBA00022475"/>
    </source>
</evidence>
<dbReference type="SUPFAM" id="SSF103473">
    <property type="entry name" value="MFS general substrate transporter"/>
    <property type="match status" value="1"/>
</dbReference>
<evidence type="ECO:0000259" key="9">
    <source>
        <dbReference type="PROSITE" id="PS50850"/>
    </source>
</evidence>
<dbReference type="PANTHER" id="PTHR42718">
    <property type="entry name" value="MAJOR FACILITATOR SUPERFAMILY MULTIDRUG TRANSPORTER MFSC"/>
    <property type="match status" value="1"/>
</dbReference>
<evidence type="ECO:0000256" key="6">
    <source>
        <dbReference type="ARBA" id="ARBA00023136"/>
    </source>
</evidence>
<feature type="transmembrane region" description="Helical" evidence="8">
    <location>
        <begin position="243"/>
        <end position="264"/>
    </location>
</feature>
<dbReference type="InterPro" id="IPR020846">
    <property type="entry name" value="MFS_dom"/>
</dbReference>
<dbReference type="InterPro" id="IPR011701">
    <property type="entry name" value="MFS"/>
</dbReference>
<feature type="transmembrane region" description="Helical" evidence="8">
    <location>
        <begin position="378"/>
        <end position="399"/>
    </location>
</feature>
<accession>A0ABU7K2H1</accession>
<keyword evidence="4 8" id="KW-0812">Transmembrane</keyword>
<comment type="caution">
    <text evidence="10">The sequence shown here is derived from an EMBL/GenBank/DDBJ whole genome shotgun (WGS) entry which is preliminary data.</text>
</comment>
<dbReference type="Gene3D" id="1.20.1720.10">
    <property type="entry name" value="Multidrug resistance protein D"/>
    <property type="match status" value="1"/>
</dbReference>
<feature type="transmembrane region" description="Helical" evidence="8">
    <location>
        <begin position="212"/>
        <end position="231"/>
    </location>
</feature>
<feature type="transmembrane region" description="Helical" evidence="8">
    <location>
        <begin position="344"/>
        <end position="366"/>
    </location>
</feature>
<keyword evidence="2" id="KW-0813">Transport</keyword>
<dbReference type="PROSITE" id="PS50850">
    <property type="entry name" value="MFS"/>
    <property type="match status" value="1"/>
</dbReference>
<evidence type="ECO:0000313" key="11">
    <source>
        <dbReference type="Proteomes" id="UP001356095"/>
    </source>
</evidence>
<keyword evidence="5 8" id="KW-1133">Transmembrane helix</keyword>
<proteinExistence type="predicted"/>
<feature type="domain" description="Major facilitator superfamily (MFS) profile" evidence="9">
    <location>
        <begin position="56"/>
        <end position="501"/>
    </location>
</feature>
<keyword evidence="11" id="KW-1185">Reference proteome</keyword>
<evidence type="ECO:0000256" key="2">
    <source>
        <dbReference type="ARBA" id="ARBA00022448"/>
    </source>
</evidence>
<feature type="transmembrane region" description="Helical" evidence="8">
    <location>
        <begin position="449"/>
        <end position="468"/>
    </location>
</feature>
<feature type="region of interest" description="Disordered" evidence="7">
    <location>
        <begin position="1"/>
        <end position="49"/>
    </location>
</feature>
<keyword evidence="3" id="KW-1003">Cell membrane</keyword>
<dbReference type="PANTHER" id="PTHR42718:SF46">
    <property type="entry name" value="BLR6921 PROTEIN"/>
    <property type="match status" value="1"/>
</dbReference>
<keyword evidence="6 8" id="KW-0472">Membrane</keyword>
<feature type="transmembrane region" description="Helical" evidence="8">
    <location>
        <begin position="474"/>
        <end position="496"/>
    </location>
</feature>
<sequence>MNPTQPAQPTGPAGTAPAEPGTTGTEPPASAGSSTARPAPRGGTGVPERPRRALPALAVLALAHFTISVDFNIVYIALPQIGTALGFGQASLQWVVIAFSLGYGGFLLLGGRAADRLGARRMLVSGAVLMGAASVVGALAGNPGVLVGARFLQGLGAAALFPATLSLLNTAFLAGPERTRAMAVWGTAGAFGALAGGAVGGILTSAFGWTSVFWALVPATLAVVLAAPGVLPPDGRRTGPAGFDLPGAATVTAGSLLVVLGISLGQSVGWASWQSTGAILLGLLTLGALLLVERRAADPLLPARLLTNRPLLVTMVLVFVLMGSVNTLHYVYTTHVQGTLGLGPLAAGLGFLPQGLAAMLGSALLLPPLLDRWGVRRSLFAGMAASGLTAALFALAVAADSYWAMLPAVVLLGVTAGTTYPVVFAAAASGVADDEQGVGSAMVSTTQQIGAAVGLASLVAVAVADAAAGPASSGLGAVSLTGGAVTVAAAFLALALRKPPAP</sequence>
<dbReference type="InterPro" id="IPR036259">
    <property type="entry name" value="MFS_trans_sf"/>
</dbReference>
<dbReference type="CDD" id="cd17321">
    <property type="entry name" value="MFS_MMR_MDR_like"/>
    <property type="match status" value="1"/>
</dbReference>
<dbReference type="EMBL" id="JAUZMY010000003">
    <property type="protein sequence ID" value="MEE2036448.1"/>
    <property type="molecule type" value="Genomic_DNA"/>
</dbReference>
<gene>
    <name evidence="10" type="ORF">Q8791_04325</name>
</gene>
<name>A0ABU7K2H1_9ACTN</name>
<evidence type="ECO:0000256" key="4">
    <source>
        <dbReference type="ARBA" id="ARBA00022692"/>
    </source>
</evidence>
<feature type="transmembrane region" description="Helical" evidence="8">
    <location>
        <begin position="152"/>
        <end position="175"/>
    </location>
</feature>
<feature type="transmembrane region" description="Helical" evidence="8">
    <location>
        <begin position="182"/>
        <end position="206"/>
    </location>
</feature>
<dbReference type="Pfam" id="PF07690">
    <property type="entry name" value="MFS_1"/>
    <property type="match status" value="1"/>
</dbReference>
<dbReference type="Proteomes" id="UP001356095">
    <property type="component" value="Unassembled WGS sequence"/>
</dbReference>
<feature type="transmembrane region" description="Helical" evidence="8">
    <location>
        <begin position="57"/>
        <end position="78"/>
    </location>
</feature>